<evidence type="ECO:0000313" key="2">
    <source>
        <dbReference type="EMBL" id="KFC08265.1"/>
    </source>
</evidence>
<evidence type="ECO:0000259" key="1">
    <source>
        <dbReference type="Pfam" id="PF23961"/>
    </source>
</evidence>
<feature type="domain" description="Phage neck terminator protein gp12-like" evidence="1">
    <location>
        <begin position="24"/>
        <end position="182"/>
    </location>
</feature>
<comment type="caution">
    <text evidence="2">The sequence shown here is derived from an EMBL/GenBank/DDBJ whole genome shotgun (WGS) entry which is preliminary data.</text>
</comment>
<name>A0A085ADH0_9ENTR</name>
<dbReference type="Pfam" id="PF23961">
    <property type="entry name" value="Phage_tail_terminator_9"/>
    <property type="match status" value="1"/>
</dbReference>
<evidence type="ECO:0000313" key="3">
    <source>
        <dbReference type="Proteomes" id="UP000028630"/>
    </source>
</evidence>
<keyword evidence="3" id="KW-1185">Reference proteome</keyword>
<dbReference type="EMBL" id="JMTB01000054">
    <property type="protein sequence ID" value="KFC08265.1"/>
    <property type="molecule type" value="Genomic_DNA"/>
</dbReference>
<reference evidence="3" key="1">
    <citation type="submission" date="2014-05" db="EMBL/GenBank/DDBJ databases">
        <title>ATOL: Assembling a taxonomically balanced genome-scale reconstruction of the evolutionary history of the Enterobacteriaceae.</title>
        <authorList>
            <person name="Plunkett G. III"/>
            <person name="Neeno-Eckwall E.C."/>
            <person name="Glasner J.D."/>
            <person name="Perna N.T."/>
        </authorList>
    </citation>
    <scope>NUCLEOTIDE SEQUENCE [LARGE SCALE GENOMIC DNA]</scope>
    <source>
        <strain evidence="3">ATCC 49490</strain>
    </source>
</reference>
<organism evidence="2 3">
    <name type="scientific">Trabulsiella guamensis ATCC 49490</name>
    <dbReference type="NCBI Taxonomy" id="1005994"/>
    <lineage>
        <taxon>Bacteria</taxon>
        <taxon>Pseudomonadati</taxon>
        <taxon>Pseudomonadota</taxon>
        <taxon>Gammaproteobacteria</taxon>
        <taxon>Enterobacterales</taxon>
        <taxon>Enterobacteriaceae</taxon>
        <taxon>Trabulsiella</taxon>
    </lineage>
</organism>
<sequence>MSNDSTTRGYLTPSAAGGPAYDEALEREISRWIRGVTGLPAKAVFPRWTDPQPPIPKNGITWCAFGITTVPLPGMSANIQVDENTSEQWAWESVTVILCFYGPQGASTATTFRAGLFVEQNNTELNRVGLSLSDAGTIYNLPELINKQWVRRYDLTVTLTRKTIRTYNIKSIVEPNVTISTGD</sequence>
<dbReference type="OrthoDB" id="8446915at2"/>
<dbReference type="RefSeq" id="WP_038155326.1">
    <property type="nucleotide sequence ID" value="NZ_JMTB01000054.1"/>
</dbReference>
<dbReference type="AlphaFoldDB" id="A0A085ADH0"/>
<proteinExistence type="predicted"/>
<accession>A0A085ADH0</accession>
<gene>
    <name evidence="2" type="ORF">GTGU_01461</name>
</gene>
<dbReference type="eggNOG" id="ENOG50304ZA">
    <property type="taxonomic scope" value="Bacteria"/>
</dbReference>
<dbReference type="Proteomes" id="UP000028630">
    <property type="component" value="Unassembled WGS sequence"/>
</dbReference>
<dbReference type="InterPro" id="IPR057087">
    <property type="entry name" value="Gp12-like"/>
</dbReference>
<protein>
    <submittedName>
        <fullName evidence="2">Putative bacteriophage protein</fullName>
    </submittedName>
</protein>